<keyword evidence="2" id="KW-0732">Signal</keyword>
<name>A0A0H2M4E5_VARPD</name>
<evidence type="ECO:0000256" key="1">
    <source>
        <dbReference type="ARBA" id="ARBA00006987"/>
    </source>
</evidence>
<dbReference type="Gene3D" id="3.40.190.150">
    <property type="entry name" value="Bordetella uptake gene, domain 1"/>
    <property type="match status" value="1"/>
</dbReference>
<keyword evidence="4" id="KW-1185">Reference proteome</keyword>
<dbReference type="Proteomes" id="UP000035170">
    <property type="component" value="Unassembled WGS sequence"/>
</dbReference>
<dbReference type="Pfam" id="PF03401">
    <property type="entry name" value="TctC"/>
    <property type="match status" value="1"/>
</dbReference>
<comment type="similarity">
    <text evidence="1">Belongs to the UPF0065 (bug) family.</text>
</comment>
<protein>
    <submittedName>
        <fullName evidence="3">Tripartite tricarboxylate transporter family receptor</fullName>
    </submittedName>
</protein>
<dbReference type="AlphaFoldDB" id="A0A0H2M4E5"/>
<dbReference type="PANTHER" id="PTHR42928:SF5">
    <property type="entry name" value="BLR1237 PROTEIN"/>
    <property type="match status" value="1"/>
</dbReference>
<dbReference type="CDD" id="cd13578">
    <property type="entry name" value="PBP2_Bug27"/>
    <property type="match status" value="1"/>
</dbReference>
<evidence type="ECO:0000256" key="2">
    <source>
        <dbReference type="SAM" id="SignalP"/>
    </source>
</evidence>
<dbReference type="InterPro" id="IPR005064">
    <property type="entry name" value="BUG"/>
</dbReference>
<proteinExistence type="inferred from homology"/>
<dbReference type="PIRSF" id="PIRSF017082">
    <property type="entry name" value="YflP"/>
    <property type="match status" value="1"/>
</dbReference>
<evidence type="ECO:0000313" key="4">
    <source>
        <dbReference type="Proteomes" id="UP000035170"/>
    </source>
</evidence>
<accession>A0A0H2M4E5</accession>
<dbReference type="InterPro" id="IPR042100">
    <property type="entry name" value="Bug_dom1"/>
</dbReference>
<dbReference type="PATRIC" id="fig|34073.19.peg.1337"/>
<sequence>MKTTSILVRRLCAAAGLALLLAAPALAQTATQTAAQPAYPSQPLKLIVPYPAGGATDSLARTIGQKLQEAWGQPAMVENRPGAGGTIGNGFVAKAPADGHTLLIAITALIQQPPLMDKLAYDPLKDFAPVTMIARSPSMLAVPLDSPARNLKDFIAMVKQSPGKYNFGSYGAGTSSHIQGALLNMQAGIDLVHVPFQGAAPLVTNLVGGQLASAFIDSATARPHLKSMRPLAVTGTQRMPGLPDVPTFAELGFHSFDPYGWFGVFLPAATPAPVVQKLSDEIDRIVHLPEVSAKIEALGLQVGGGKPEAFQKVVRADAAIYAKIIKDANIRLAQ</sequence>
<feature type="chain" id="PRO_5002596599" evidence="2">
    <location>
        <begin position="28"/>
        <end position="334"/>
    </location>
</feature>
<dbReference type="RefSeq" id="WP_047783809.1">
    <property type="nucleotide sequence ID" value="NZ_JZWI01000007.1"/>
</dbReference>
<dbReference type="Gene3D" id="3.40.190.10">
    <property type="entry name" value="Periplasmic binding protein-like II"/>
    <property type="match status" value="1"/>
</dbReference>
<dbReference type="SUPFAM" id="SSF53850">
    <property type="entry name" value="Periplasmic binding protein-like II"/>
    <property type="match status" value="1"/>
</dbReference>
<dbReference type="EMBL" id="JZWI01000007">
    <property type="protein sequence ID" value="KLN57233.1"/>
    <property type="molecule type" value="Genomic_DNA"/>
</dbReference>
<dbReference type="PANTHER" id="PTHR42928">
    <property type="entry name" value="TRICARBOXYLATE-BINDING PROTEIN"/>
    <property type="match status" value="1"/>
</dbReference>
<feature type="signal peptide" evidence="2">
    <location>
        <begin position="1"/>
        <end position="27"/>
    </location>
</feature>
<evidence type="ECO:0000313" key="3">
    <source>
        <dbReference type="EMBL" id="KLN57233.1"/>
    </source>
</evidence>
<comment type="caution">
    <text evidence="3">The sequence shown here is derived from an EMBL/GenBank/DDBJ whole genome shotgun (WGS) entry which is preliminary data.</text>
</comment>
<gene>
    <name evidence="3" type="ORF">VPARA_13130</name>
</gene>
<reference evidence="3 4" key="1">
    <citation type="submission" date="2015-03" db="EMBL/GenBank/DDBJ databases">
        <title>Genome sequence of Variovorax paradoxus TBEA6.</title>
        <authorList>
            <person name="Poehlein A."/>
            <person name="Schuldes J."/>
            <person name="Wuebbeler J.H."/>
            <person name="Hiessl S."/>
            <person name="Steinbuechel A."/>
            <person name="Daniel R."/>
        </authorList>
    </citation>
    <scope>NUCLEOTIDE SEQUENCE [LARGE SCALE GENOMIC DNA]</scope>
    <source>
        <strain evidence="3 4">TBEA6</strain>
    </source>
</reference>
<keyword evidence="3" id="KW-0675">Receptor</keyword>
<organism evidence="3 4">
    <name type="scientific">Variovorax paradoxus</name>
    <dbReference type="NCBI Taxonomy" id="34073"/>
    <lineage>
        <taxon>Bacteria</taxon>
        <taxon>Pseudomonadati</taxon>
        <taxon>Pseudomonadota</taxon>
        <taxon>Betaproteobacteria</taxon>
        <taxon>Burkholderiales</taxon>
        <taxon>Comamonadaceae</taxon>
        <taxon>Variovorax</taxon>
    </lineage>
</organism>